<name>A0A1D1W179_RAMVA</name>
<evidence type="ECO:0000256" key="1">
    <source>
        <dbReference type="ARBA" id="ARBA00023121"/>
    </source>
</evidence>
<evidence type="ECO:0000256" key="4">
    <source>
        <dbReference type="SAM" id="Coils"/>
    </source>
</evidence>
<keyword evidence="7" id="KW-1185">Reference proteome</keyword>
<dbReference type="AlphaFoldDB" id="A0A1D1W179"/>
<feature type="region of interest" description="Disordered" evidence="5">
    <location>
        <begin position="1"/>
        <end position="21"/>
    </location>
</feature>
<evidence type="ECO:0000256" key="5">
    <source>
        <dbReference type="SAM" id="MobiDB-lite"/>
    </source>
</evidence>
<comment type="similarity">
    <text evidence="2">Belongs to the OSBP family.</text>
</comment>
<dbReference type="OrthoDB" id="416222at2759"/>
<evidence type="ECO:0000313" key="6">
    <source>
        <dbReference type="EMBL" id="GAV07161.1"/>
    </source>
</evidence>
<dbReference type="PROSITE" id="PS01013">
    <property type="entry name" value="OSBP"/>
    <property type="match status" value="1"/>
</dbReference>
<evidence type="ECO:0000313" key="7">
    <source>
        <dbReference type="Proteomes" id="UP000186922"/>
    </source>
</evidence>
<keyword evidence="4" id="KW-0175">Coiled coil</keyword>
<dbReference type="GO" id="GO:0006869">
    <property type="term" value="P:lipid transport"/>
    <property type="evidence" value="ECO:0007669"/>
    <property type="project" value="UniProtKB-KW"/>
</dbReference>
<dbReference type="GO" id="GO:0032934">
    <property type="term" value="F:sterol binding"/>
    <property type="evidence" value="ECO:0007669"/>
    <property type="project" value="TreeGrafter"/>
</dbReference>
<dbReference type="EMBL" id="BDGG01000014">
    <property type="protein sequence ID" value="GAV07161.1"/>
    <property type="molecule type" value="Genomic_DNA"/>
</dbReference>
<dbReference type="PANTHER" id="PTHR10972">
    <property type="entry name" value="OXYSTEROL-BINDING PROTEIN-RELATED"/>
    <property type="match status" value="1"/>
</dbReference>
<dbReference type="Pfam" id="PF01237">
    <property type="entry name" value="Oxysterol_BP"/>
    <property type="match status" value="1"/>
</dbReference>
<accession>A0A1D1W179</accession>
<dbReference type="FunFam" id="2.40.160.120:FF:000005">
    <property type="entry name" value="Oxysterol-binding protein"/>
    <property type="match status" value="1"/>
</dbReference>
<evidence type="ECO:0000256" key="2">
    <source>
        <dbReference type="RuleBase" id="RU003844"/>
    </source>
</evidence>
<dbReference type="InterPro" id="IPR037239">
    <property type="entry name" value="OSBP_sf"/>
</dbReference>
<dbReference type="Gene3D" id="3.30.70.3490">
    <property type="match status" value="1"/>
</dbReference>
<keyword evidence="3" id="KW-0813">Transport</keyword>
<gene>
    <name evidence="6" type="primary">RvY_17036-1</name>
    <name evidence="6" type="synonym">RvY_17036.1</name>
    <name evidence="6" type="ORF">RvY_17036</name>
</gene>
<dbReference type="SUPFAM" id="SSF144000">
    <property type="entry name" value="Oxysterol-binding protein-like"/>
    <property type="match status" value="1"/>
</dbReference>
<keyword evidence="3" id="KW-0445">Lipid transport</keyword>
<sequence length="412" mass="47591">MDSSRDKEVEEGEESRSPFGGRTLLPVPQFSRADFSVWTLLKQFIGKDLTKMTVPVMFSEPLSFIQRLCEYMEYSYLLDQAALCDDEMERMLLVAAFVVSATASHVDRSGKPFNPLLGETFEFSQPQLNYRMVCEQVSHHPPISAYDAASDLWHFYGSMRPKIKCWGNSLEVVPHATATLQLKPFEETYTWTTLNAHINNILIGKMWIEQYGTVVITNRSNGLSVTLNYLQSNRTNKELHKVNGFLLDPNGKKVKALLGKWTESLWCCHIPTYQRLLKDSSICPHSLSQCQLLWQHNPRPPYASQYFGFTLLAMAMNELNEDLHKNLPPTDSRFRPDIRALENGNLEKAALQKDRLEDKQREMMKRLSRSKSDGAWEALWFKLDKDEMTGTEEWLFTEDYWKGDWSACPNIY</sequence>
<keyword evidence="1" id="KW-0446">Lipid-binding</keyword>
<dbReference type="PANTHER" id="PTHR10972:SF209">
    <property type="entry name" value="OXYSTEROL-BINDING PROTEIN"/>
    <property type="match status" value="1"/>
</dbReference>
<protein>
    <recommendedName>
        <fullName evidence="3">Oxysterol-binding protein</fullName>
    </recommendedName>
</protein>
<evidence type="ECO:0000256" key="3">
    <source>
        <dbReference type="RuleBase" id="RU003845"/>
    </source>
</evidence>
<organism evidence="6 7">
    <name type="scientific">Ramazzottius varieornatus</name>
    <name type="common">Water bear</name>
    <name type="synonym">Tardigrade</name>
    <dbReference type="NCBI Taxonomy" id="947166"/>
    <lineage>
        <taxon>Eukaryota</taxon>
        <taxon>Metazoa</taxon>
        <taxon>Ecdysozoa</taxon>
        <taxon>Tardigrada</taxon>
        <taxon>Eutardigrada</taxon>
        <taxon>Parachela</taxon>
        <taxon>Hypsibioidea</taxon>
        <taxon>Ramazzottiidae</taxon>
        <taxon>Ramazzottius</taxon>
    </lineage>
</organism>
<feature type="coiled-coil region" evidence="4">
    <location>
        <begin position="339"/>
        <end position="373"/>
    </location>
</feature>
<reference evidence="6 7" key="1">
    <citation type="journal article" date="2016" name="Nat. Commun.">
        <title>Extremotolerant tardigrade genome and improved radiotolerance of human cultured cells by tardigrade-unique protein.</title>
        <authorList>
            <person name="Hashimoto T."/>
            <person name="Horikawa D.D."/>
            <person name="Saito Y."/>
            <person name="Kuwahara H."/>
            <person name="Kozuka-Hata H."/>
            <person name="Shin-I T."/>
            <person name="Minakuchi Y."/>
            <person name="Ohishi K."/>
            <person name="Motoyama A."/>
            <person name="Aizu T."/>
            <person name="Enomoto A."/>
            <person name="Kondo K."/>
            <person name="Tanaka S."/>
            <person name="Hara Y."/>
            <person name="Koshikawa S."/>
            <person name="Sagara H."/>
            <person name="Miura T."/>
            <person name="Yokobori S."/>
            <person name="Miyagawa K."/>
            <person name="Suzuki Y."/>
            <person name="Kubo T."/>
            <person name="Oyama M."/>
            <person name="Kohara Y."/>
            <person name="Fujiyama A."/>
            <person name="Arakawa K."/>
            <person name="Katayama T."/>
            <person name="Toyoda A."/>
            <person name="Kunieda T."/>
        </authorList>
    </citation>
    <scope>NUCLEOTIDE SEQUENCE [LARGE SCALE GENOMIC DNA]</scope>
    <source>
        <strain evidence="6 7">YOKOZUNA-1</strain>
    </source>
</reference>
<dbReference type="GO" id="GO:0005829">
    <property type="term" value="C:cytosol"/>
    <property type="evidence" value="ECO:0007669"/>
    <property type="project" value="TreeGrafter"/>
</dbReference>
<dbReference type="GO" id="GO:0005886">
    <property type="term" value="C:plasma membrane"/>
    <property type="evidence" value="ECO:0007669"/>
    <property type="project" value="TreeGrafter"/>
</dbReference>
<comment type="caution">
    <text evidence="6">The sequence shown here is derived from an EMBL/GenBank/DDBJ whole genome shotgun (WGS) entry which is preliminary data.</text>
</comment>
<dbReference type="Gene3D" id="2.40.160.120">
    <property type="match status" value="1"/>
</dbReference>
<proteinExistence type="inferred from homology"/>
<dbReference type="GO" id="GO:0097038">
    <property type="term" value="C:perinuclear endoplasmic reticulum"/>
    <property type="evidence" value="ECO:0007669"/>
    <property type="project" value="TreeGrafter"/>
</dbReference>
<dbReference type="InterPro" id="IPR018494">
    <property type="entry name" value="Oxysterol-bd_CS"/>
</dbReference>
<dbReference type="Proteomes" id="UP000186922">
    <property type="component" value="Unassembled WGS sequence"/>
</dbReference>
<dbReference type="InterPro" id="IPR000648">
    <property type="entry name" value="Oxysterol-bd"/>
</dbReference>
<dbReference type="STRING" id="947166.A0A1D1W179"/>